<dbReference type="InterPro" id="IPR025695">
    <property type="entry name" value="DoxX-like"/>
</dbReference>
<evidence type="ECO:0000313" key="3">
    <source>
        <dbReference type="Proteomes" id="UP000016567"/>
    </source>
</evidence>
<dbReference type="AlphaFoldDB" id="U3C0F5"/>
<name>U3C0F5_9VIBR</name>
<keyword evidence="1" id="KW-0472">Membrane</keyword>
<organism evidence="2 3">
    <name type="scientific">Vibrio azureus NBRC 104587</name>
    <dbReference type="NCBI Taxonomy" id="1219077"/>
    <lineage>
        <taxon>Bacteria</taxon>
        <taxon>Pseudomonadati</taxon>
        <taxon>Pseudomonadota</taxon>
        <taxon>Gammaproteobacteria</taxon>
        <taxon>Vibrionales</taxon>
        <taxon>Vibrionaceae</taxon>
        <taxon>Vibrio</taxon>
    </lineage>
</organism>
<evidence type="ECO:0000256" key="1">
    <source>
        <dbReference type="SAM" id="Phobius"/>
    </source>
</evidence>
<proteinExistence type="predicted"/>
<feature type="transmembrane region" description="Helical" evidence="1">
    <location>
        <begin position="73"/>
        <end position="92"/>
    </location>
</feature>
<keyword evidence="1" id="KW-1133">Transmembrane helix</keyword>
<comment type="caution">
    <text evidence="2">The sequence shown here is derived from an EMBL/GenBank/DDBJ whole genome shotgun (WGS) entry which is preliminary data.</text>
</comment>
<evidence type="ECO:0000313" key="2">
    <source>
        <dbReference type="EMBL" id="GAD74999.1"/>
    </source>
</evidence>
<evidence type="ECO:0008006" key="4">
    <source>
        <dbReference type="Google" id="ProtNLM"/>
    </source>
</evidence>
<dbReference type="RefSeq" id="WP_021708777.1">
    <property type="nucleotide sequence ID" value="NZ_BAOB01000480.1"/>
</dbReference>
<dbReference type="Proteomes" id="UP000016567">
    <property type="component" value="Unassembled WGS sequence"/>
</dbReference>
<dbReference type="STRING" id="1219077.VAZ01S_017_00940"/>
<dbReference type="OrthoDB" id="6199084at2"/>
<keyword evidence="3" id="KW-1185">Reference proteome</keyword>
<feature type="transmembrane region" description="Helical" evidence="1">
    <location>
        <begin position="98"/>
        <end position="117"/>
    </location>
</feature>
<dbReference type="eggNOG" id="ENOG5032PJR">
    <property type="taxonomic scope" value="Bacteria"/>
</dbReference>
<protein>
    <recommendedName>
        <fullName evidence="4">DoxX-like family protein</fullName>
    </recommendedName>
</protein>
<reference evidence="2 3" key="1">
    <citation type="submission" date="2013-09" db="EMBL/GenBank/DDBJ databases">
        <title>Whole genome shotgun sequence of Vibrio azureus NBRC 104587.</title>
        <authorList>
            <person name="Isaki S."/>
            <person name="Hosoyama A."/>
            <person name="Numata M."/>
            <person name="Hashimoto M."/>
            <person name="Hosoyama Y."/>
            <person name="Tsuchikane K."/>
            <person name="Noguchi M."/>
            <person name="Hirakata S."/>
            <person name="Ichikawa N."/>
            <person name="Ohji S."/>
            <person name="Yamazoe A."/>
            <person name="Fujita N."/>
        </authorList>
    </citation>
    <scope>NUCLEOTIDE SEQUENCE [LARGE SCALE GENOMIC DNA]</scope>
    <source>
        <strain evidence="2 3">NBRC 104587</strain>
    </source>
</reference>
<sequence>MTTVQIARFIITSAWLYHGLAPKLIQIAPLEQFISGSVGFGEEITYIFIKVAGIAEVMWGVIFFFFYKVRVVLLLNIIALIGLLLAVAALQPQLLIEAFNPVTTNIPLIAFTVIILTSHKHCRES</sequence>
<accession>U3C0F5</accession>
<feature type="transmembrane region" description="Helical" evidence="1">
    <location>
        <begin position="44"/>
        <end position="66"/>
    </location>
</feature>
<dbReference type="Pfam" id="PF13781">
    <property type="entry name" value="DoxX_3"/>
    <property type="match status" value="1"/>
</dbReference>
<dbReference type="EMBL" id="BATL01000017">
    <property type="protein sequence ID" value="GAD74999.1"/>
    <property type="molecule type" value="Genomic_DNA"/>
</dbReference>
<keyword evidence="1" id="KW-0812">Transmembrane</keyword>
<gene>
    <name evidence="2" type="ORF">VAZ01S_017_00940</name>
</gene>